<gene>
    <name evidence="12" type="ORF">PACTADRAFT_51080</name>
</gene>
<dbReference type="FunFam" id="3.10.290.10:FF:000025">
    <property type="entry name" value="30S ribosomal subunit S4"/>
    <property type="match status" value="1"/>
</dbReference>
<dbReference type="GO" id="GO:0005763">
    <property type="term" value="C:mitochondrial small ribosomal subunit"/>
    <property type="evidence" value="ECO:0007669"/>
    <property type="project" value="EnsemblFungi"/>
</dbReference>
<comment type="subcellular location">
    <subcellularLocation>
        <location evidence="1">Mitochondrion</location>
    </subcellularLocation>
</comment>
<comment type="similarity">
    <text evidence="2">Belongs to the universal ribosomal protein uS4 family.</text>
</comment>
<keyword evidence="4 10" id="KW-0694">RNA-binding</keyword>
<keyword evidence="13" id="KW-1185">Reference proteome</keyword>
<dbReference type="PANTHER" id="PTHR11831">
    <property type="entry name" value="30S 40S RIBOSOMAL PROTEIN"/>
    <property type="match status" value="1"/>
</dbReference>
<dbReference type="SUPFAM" id="SSF55174">
    <property type="entry name" value="Alpha-L RNA-binding motif"/>
    <property type="match status" value="1"/>
</dbReference>
<evidence type="ECO:0000256" key="8">
    <source>
        <dbReference type="ARBA" id="ARBA00037226"/>
    </source>
</evidence>
<comment type="function">
    <text evidence="8">Component of the mitochondrial ribosome (mitoribosome), a dedicated translation machinery responsible for the synthesis of mitochondrial genome-encoded proteins, including at least some of the essential transmembrane subunits of the mitochondrial respiratory chain. The mitoribosomes are attached to the mitochondrial inner membrane and translation products are cotranslationally integrated into the membrane.</text>
</comment>
<evidence type="ECO:0000256" key="5">
    <source>
        <dbReference type="ARBA" id="ARBA00022980"/>
    </source>
</evidence>
<reference evidence="13" key="1">
    <citation type="submission" date="2016-05" db="EMBL/GenBank/DDBJ databases">
        <title>Comparative genomics of biotechnologically important yeasts.</title>
        <authorList>
            <consortium name="DOE Joint Genome Institute"/>
            <person name="Riley R."/>
            <person name="Haridas S."/>
            <person name="Wolfe K.H."/>
            <person name="Lopes M.R."/>
            <person name="Hittinger C.T."/>
            <person name="Goker M."/>
            <person name="Salamov A."/>
            <person name="Wisecaver J."/>
            <person name="Long T.M."/>
            <person name="Aerts A.L."/>
            <person name="Barry K."/>
            <person name="Choi C."/>
            <person name="Clum A."/>
            <person name="Coughlan A.Y."/>
            <person name="Deshpande S."/>
            <person name="Douglass A.P."/>
            <person name="Hanson S.J."/>
            <person name="Klenk H.-P."/>
            <person name="Labutti K."/>
            <person name="Lapidus A."/>
            <person name="Lindquist E."/>
            <person name="Lipzen A."/>
            <person name="Meier-Kolthoff J.P."/>
            <person name="Ohm R.A."/>
            <person name="Otillar R.P."/>
            <person name="Pangilinan J."/>
            <person name="Peng Y."/>
            <person name="Rokas A."/>
            <person name="Rosa C.A."/>
            <person name="Scheuner C."/>
            <person name="Sibirny A.A."/>
            <person name="Slot J.C."/>
            <person name="Stielow J.B."/>
            <person name="Sun H."/>
            <person name="Kurtzman C.P."/>
            <person name="Blackwell M."/>
            <person name="Grigoriev I.V."/>
            <person name="Jeffries T.W."/>
        </authorList>
    </citation>
    <scope>NUCLEOTIDE SEQUENCE [LARGE SCALE GENOMIC DNA]</scope>
    <source>
        <strain evidence="13">NRRL Y-2460</strain>
    </source>
</reference>
<dbReference type="InterPro" id="IPR022801">
    <property type="entry name" value="Ribosomal_uS4"/>
</dbReference>
<evidence type="ECO:0000256" key="2">
    <source>
        <dbReference type="ARBA" id="ARBA00007465"/>
    </source>
</evidence>
<dbReference type="SMART" id="SM00363">
    <property type="entry name" value="S4"/>
    <property type="match status" value="1"/>
</dbReference>
<dbReference type="InterPro" id="IPR018079">
    <property type="entry name" value="Ribosomal_uS4_CS"/>
</dbReference>
<dbReference type="STRING" id="669874.A0A1E4TQZ6"/>
<dbReference type="GO" id="GO:0003735">
    <property type="term" value="F:structural constituent of ribosome"/>
    <property type="evidence" value="ECO:0007669"/>
    <property type="project" value="EnsemblFungi"/>
</dbReference>
<evidence type="ECO:0000256" key="7">
    <source>
        <dbReference type="ARBA" id="ARBA00023274"/>
    </source>
</evidence>
<dbReference type="InterPro" id="IPR002942">
    <property type="entry name" value="S4_RNA-bd"/>
</dbReference>
<evidence type="ECO:0000256" key="1">
    <source>
        <dbReference type="ARBA" id="ARBA00004173"/>
    </source>
</evidence>
<evidence type="ECO:0000259" key="11">
    <source>
        <dbReference type="SMART" id="SM00363"/>
    </source>
</evidence>
<sequence>MPKKAILLKSLARGRIRASWNKYNLFNLYKKQKVNFNTKTLFQQKWSSKTETRAYHGEQLTEKRFINGNFEPKLKGVAQLDASLKGNGDVEETPIVLQTFAALEKRLDFALFRAMFASSVRQARQFILHKNVKVNGVVIRHPGFPLKSGDIFSIDPEKLLTALGRKKPSLKESYQVDNLQIIKWNTFVNKARENPYEIWIKQQKKKELQKKNLTSQVNQDYLQNDEFSIKKIDQYNNNLMLNMLKIQKMTNRSTILKDIIEISNKNLKDFKNLKIEELKSSIFNEKFGDELSERCLLIINLLKDNPILQKTEIESFDKFLSTNVDEFPENFKHNFKKIKQILSELNSLYLEKLRKDSEALKIDPSSSIDSLPYDPNWTNNLIKHPNLPPLQEIEEKGEDLTKINLPWQSSFFGRADLKKPYFTPWEPRPFLAPFAILPHHIEISFETGHAVYLRDPVARPGQSEVISPFSTDVHKRAYMWYIRR</sequence>
<protein>
    <recommendedName>
        <fullName evidence="9">Small ribosomal subunit protein uS4m</fullName>
    </recommendedName>
</protein>
<dbReference type="Proteomes" id="UP000094236">
    <property type="component" value="Unassembled WGS sequence"/>
</dbReference>
<dbReference type="PROSITE" id="PS00632">
    <property type="entry name" value="RIBOSOMAL_S4"/>
    <property type="match status" value="1"/>
</dbReference>
<dbReference type="CDD" id="cd00165">
    <property type="entry name" value="S4"/>
    <property type="match status" value="1"/>
</dbReference>
<dbReference type="Gene3D" id="3.10.290.10">
    <property type="entry name" value="RNA-binding S4 domain"/>
    <property type="match status" value="1"/>
</dbReference>
<feature type="domain" description="RNA-binding S4" evidence="11">
    <location>
        <begin position="105"/>
        <end position="168"/>
    </location>
</feature>
<keyword evidence="7" id="KW-0687">Ribonucleoprotein</keyword>
<dbReference type="GO" id="GO:0042274">
    <property type="term" value="P:ribosomal small subunit biogenesis"/>
    <property type="evidence" value="ECO:0007669"/>
    <property type="project" value="TreeGrafter"/>
</dbReference>
<keyword evidence="6" id="KW-0496">Mitochondrion</keyword>
<dbReference type="AlphaFoldDB" id="A0A1E4TQZ6"/>
<evidence type="ECO:0000313" key="13">
    <source>
        <dbReference type="Proteomes" id="UP000094236"/>
    </source>
</evidence>
<evidence type="ECO:0000256" key="10">
    <source>
        <dbReference type="PROSITE-ProRule" id="PRU00182"/>
    </source>
</evidence>
<evidence type="ECO:0000256" key="4">
    <source>
        <dbReference type="ARBA" id="ARBA00022884"/>
    </source>
</evidence>
<accession>A0A1E4TQZ6</accession>
<proteinExistence type="inferred from homology"/>
<dbReference type="PANTHER" id="PTHR11831:SF4">
    <property type="entry name" value="SMALL RIBOSOMAL SUBUNIT PROTEIN US4M"/>
    <property type="match status" value="1"/>
</dbReference>
<dbReference type="GO" id="GO:0019843">
    <property type="term" value="F:rRNA binding"/>
    <property type="evidence" value="ECO:0007669"/>
    <property type="project" value="UniProtKB-KW"/>
</dbReference>
<dbReference type="PROSITE" id="PS50889">
    <property type="entry name" value="S4"/>
    <property type="match status" value="1"/>
</dbReference>
<keyword evidence="5" id="KW-0689">Ribosomal protein</keyword>
<dbReference type="EMBL" id="KV454016">
    <property type="protein sequence ID" value="ODV94201.1"/>
    <property type="molecule type" value="Genomic_DNA"/>
</dbReference>
<name>A0A1E4TQZ6_PACTA</name>
<dbReference type="OrthoDB" id="3356781at2759"/>
<dbReference type="Pfam" id="PF01479">
    <property type="entry name" value="S4"/>
    <property type="match status" value="1"/>
</dbReference>
<evidence type="ECO:0000256" key="9">
    <source>
        <dbReference type="ARBA" id="ARBA00071419"/>
    </source>
</evidence>
<keyword evidence="3 10" id="KW-0699">rRNA-binding</keyword>
<evidence type="ECO:0000256" key="3">
    <source>
        <dbReference type="ARBA" id="ARBA00022730"/>
    </source>
</evidence>
<organism evidence="12 13">
    <name type="scientific">Pachysolen tannophilus NRRL Y-2460</name>
    <dbReference type="NCBI Taxonomy" id="669874"/>
    <lineage>
        <taxon>Eukaryota</taxon>
        <taxon>Fungi</taxon>
        <taxon>Dikarya</taxon>
        <taxon>Ascomycota</taxon>
        <taxon>Saccharomycotina</taxon>
        <taxon>Pichiomycetes</taxon>
        <taxon>Pachysolenaceae</taxon>
        <taxon>Pachysolen</taxon>
    </lineage>
</organism>
<evidence type="ECO:0000313" key="12">
    <source>
        <dbReference type="EMBL" id="ODV94201.1"/>
    </source>
</evidence>
<evidence type="ECO:0000256" key="6">
    <source>
        <dbReference type="ARBA" id="ARBA00023128"/>
    </source>
</evidence>
<dbReference type="InterPro" id="IPR036986">
    <property type="entry name" value="S4_RNA-bd_sf"/>
</dbReference>